<feature type="region of interest" description="Disordered" evidence="1">
    <location>
        <begin position="281"/>
        <end position="360"/>
    </location>
</feature>
<evidence type="ECO:0008006" key="4">
    <source>
        <dbReference type="Google" id="ProtNLM"/>
    </source>
</evidence>
<name>A0A511N2X7_DEIC1</name>
<evidence type="ECO:0000313" key="3">
    <source>
        <dbReference type="Proteomes" id="UP000321306"/>
    </source>
</evidence>
<gene>
    <name evidence="2" type="ORF">DC3_28380</name>
</gene>
<evidence type="ECO:0000313" key="2">
    <source>
        <dbReference type="EMBL" id="GEM47203.1"/>
    </source>
</evidence>
<dbReference type="RefSeq" id="WP_146885274.1">
    <property type="nucleotide sequence ID" value="NZ_BJXB01000012.1"/>
</dbReference>
<feature type="compositionally biased region" description="Pro residues" evidence="1">
    <location>
        <begin position="295"/>
        <end position="337"/>
    </location>
</feature>
<sequence>MPVLQRRAKFISEAELQRASRVHIARLEAAVQKYAPRLWELASAHLIRWLRYVLSRLAARYPQYRADGDEMLTAILSQLSKGFSDPDLSPALRDMWRSSIEGYFLATDPRAQEIEEYTRRMIENDLGEYWKNLTDPGTLARKITKWREQGKGYEDVSRQLGMEVMAQDLEKQYRTGYYTAERLVRTTYNASANFVAMKQLQQQGYTHKQWITARDARVRGAGKVKSPYSHVFMEGKTVPIDDPFVTRENFRMMFPGDRSKGAPIGHVIHCRCTVIGIIQEGARPSRPTAQQPIQTPAPRPSRPTPAPPAPTPVPQPVFTPPPPPRPAPPQRPTPAPATPAATGPSIRSAIQNKERGNKTAQAIETAMSRIDQVHTFKSGSRPIPIRRASLGGSRQGAFSYTNKGRPVEIRIDPKAQHPDLTAVHEIGHYLDLEGFGSGRKVAASDPRLKEFRDAAMDSEAVRELRQMRYSPWLEVDGEQYETPVRHLTYLLDMDEIWARAYAQFIAEETGDPTLLMQIRDVITDDFGPVRYTQWTEADFAPIRAAIRKYLEVMGWLKKS</sequence>
<keyword evidence="3" id="KW-1185">Reference proteome</keyword>
<reference evidence="2 3" key="1">
    <citation type="submission" date="2019-07" db="EMBL/GenBank/DDBJ databases">
        <title>Whole genome shotgun sequence of Deinococcus cellulosilyticus NBRC 106333.</title>
        <authorList>
            <person name="Hosoyama A."/>
            <person name="Uohara A."/>
            <person name="Ohji S."/>
            <person name="Ichikawa N."/>
        </authorList>
    </citation>
    <scope>NUCLEOTIDE SEQUENCE [LARGE SCALE GENOMIC DNA]</scope>
    <source>
        <strain evidence="2 3">NBRC 106333</strain>
    </source>
</reference>
<accession>A0A511N2X7</accession>
<dbReference type="AlphaFoldDB" id="A0A511N2X7"/>
<evidence type="ECO:0000256" key="1">
    <source>
        <dbReference type="SAM" id="MobiDB-lite"/>
    </source>
</evidence>
<dbReference type="EMBL" id="BJXB01000012">
    <property type="protein sequence ID" value="GEM47203.1"/>
    <property type="molecule type" value="Genomic_DNA"/>
</dbReference>
<protein>
    <recommendedName>
        <fullName evidence="4">Phage head morphogenesis domain-containing protein</fullName>
    </recommendedName>
</protein>
<organism evidence="2 3">
    <name type="scientific">Deinococcus cellulosilyticus (strain DSM 18568 / NBRC 106333 / KACC 11606 / 5516J-15)</name>
    <dbReference type="NCBI Taxonomy" id="1223518"/>
    <lineage>
        <taxon>Bacteria</taxon>
        <taxon>Thermotogati</taxon>
        <taxon>Deinococcota</taxon>
        <taxon>Deinococci</taxon>
        <taxon>Deinococcales</taxon>
        <taxon>Deinococcaceae</taxon>
        <taxon>Deinococcus</taxon>
    </lineage>
</organism>
<comment type="caution">
    <text evidence="2">The sequence shown here is derived from an EMBL/GenBank/DDBJ whole genome shotgun (WGS) entry which is preliminary data.</text>
</comment>
<dbReference type="Proteomes" id="UP000321306">
    <property type="component" value="Unassembled WGS sequence"/>
</dbReference>
<dbReference type="OrthoDB" id="9765386at2"/>
<proteinExistence type="predicted"/>